<feature type="transmembrane region" description="Helical" evidence="4">
    <location>
        <begin position="32"/>
        <end position="50"/>
    </location>
</feature>
<dbReference type="PROSITE" id="PS51123">
    <property type="entry name" value="OMPA_2"/>
    <property type="match status" value="1"/>
</dbReference>
<name>A0A2Z4RE07_PSEPU</name>
<evidence type="ECO:0000313" key="6">
    <source>
        <dbReference type="EMBL" id="AWY38568.1"/>
    </source>
</evidence>
<dbReference type="Proteomes" id="UP000250299">
    <property type="component" value="Chromosome"/>
</dbReference>
<evidence type="ECO:0000259" key="5">
    <source>
        <dbReference type="PROSITE" id="PS51123"/>
    </source>
</evidence>
<dbReference type="PRINTS" id="PR01021">
    <property type="entry name" value="OMPADOMAIN"/>
</dbReference>
<keyword evidence="2 3" id="KW-0472">Membrane</keyword>
<dbReference type="InterPro" id="IPR036737">
    <property type="entry name" value="OmpA-like_sf"/>
</dbReference>
<keyword evidence="4" id="KW-1133">Transmembrane helix</keyword>
<dbReference type="AlphaFoldDB" id="A0A2Z4RE07"/>
<evidence type="ECO:0000256" key="3">
    <source>
        <dbReference type="PROSITE-ProRule" id="PRU00473"/>
    </source>
</evidence>
<dbReference type="PANTHER" id="PTHR30329:SF20">
    <property type="entry name" value="EXPORTED PROTEIN"/>
    <property type="match status" value="1"/>
</dbReference>
<evidence type="ECO:0000313" key="7">
    <source>
        <dbReference type="Proteomes" id="UP000250299"/>
    </source>
</evidence>
<sequence>MTFKLKRLLWLWAGALAIALLVIIALSVWTRTLAILAVIVGVLLICRRIGEHAARQCDTLVFADNQSLPKASYRQPVVLVCGDGLVGLFGAVPIEQLALRTTGKGCYIRVPDLELFAQVVDSLMASRPDWGRQLSVMFIINPQAHTDREVLAGRLRALRHQLQRVRKQGIALPLMLIGYLQVARGEGPWFSWEQGRTCPRVRQDGACDELDDWQTQAADSTTRAARVQACVRLSSAATWLSEVVLPHLAARDAHNSNAPVASAFTLVTSLPHEMPGNLWEQWLREKTALVGGALSDEARALPFPDPLLALLVNDTRYAPSRRAGLIALWLLAAAGLVALVSSAWQNTLLARQVSDDLRRYTAIPHNEFARREEAMSELRQVSSRLDGYYRHGEPLSLGFGLYRGNILREQLLTVIGAHRQPIKAVASTVRLDSLSLFNSGSAQLKPDSTKVLINALASIKAQPGWLIVIAGHTDASGSAEHNLQLSRARAAAVHSWMRQMGDIPDSCFAVQGFGASQPIASNDTEAGRQANRRVDIRLIPEAGACVLPVVGSGMQPEPHTAAFTY</sequence>
<gene>
    <name evidence="6" type="ORF">DKY63_01065</name>
</gene>
<feature type="domain" description="OmpA-like" evidence="5">
    <location>
        <begin position="424"/>
        <end position="542"/>
    </location>
</feature>
<evidence type="ECO:0000256" key="2">
    <source>
        <dbReference type="ARBA" id="ARBA00023136"/>
    </source>
</evidence>
<accession>A0A2Z4RE07</accession>
<feature type="transmembrane region" description="Helical" evidence="4">
    <location>
        <begin position="7"/>
        <end position="26"/>
    </location>
</feature>
<feature type="transmembrane region" description="Helical" evidence="4">
    <location>
        <begin position="325"/>
        <end position="344"/>
    </location>
</feature>
<dbReference type="OrthoDB" id="345640at2"/>
<dbReference type="InterPro" id="IPR050330">
    <property type="entry name" value="Bact_OuterMem_StrucFunc"/>
</dbReference>
<dbReference type="CDD" id="cd07185">
    <property type="entry name" value="OmpA_C-like"/>
    <property type="match status" value="1"/>
</dbReference>
<dbReference type="Pfam" id="PF00691">
    <property type="entry name" value="OmpA"/>
    <property type="match status" value="1"/>
</dbReference>
<reference evidence="6 7" key="1">
    <citation type="submission" date="2018-05" db="EMBL/GenBank/DDBJ databases">
        <title>Whole genome sequence of Pseudomonas putida JBC17.</title>
        <authorList>
            <person name="Lee Y.H."/>
            <person name="David K."/>
        </authorList>
    </citation>
    <scope>NUCLEOTIDE SEQUENCE [LARGE SCALE GENOMIC DNA]</scope>
    <source>
        <strain evidence="6 7">JBC17</strain>
    </source>
</reference>
<protein>
    <submittedName>
        <fullName evidence="6">OmpA family protein</fullName>
    </submittedName>
</protein>
<dbReference type="InterPro" id="IPR006664">
    <property type="entry name" value="OMP_bac"/>
</dbReference>
<dbReference type="Gene3D" id="3.30.1330.60">
    <property type="entry name" value="OmpA-like domain"/>
    <property type="match status" value="1"/>
</dbReference>
<evidence type="ECO:0000256" key="1">
    <source>
        <dbReference type="ARBA" id="ARBA00004442"/>
    </source>
</evidence>
<dbReference type="InterPro" id="IPR006665">
    <property type="entry name" value="OmpA-like"/>
</dbReference>
<evidence type="ECO:0000256" key="4">
    <source>
        <dbReference type="SAM" id="Phobius"/>
    </source>
</evidence>
<proteinExistence type="predicted"/>
<dbReference type="RefSeq" id="WP_110962387.1">
    <property type="nucleotide sequence ID" value="NZ_CP029693.1"/>
</dbReference>
<dbReference type="PANTHER" id="PTHR30329">
    <property type="entry name" value="STATOR ELEMENT OF FLAGELLAR MOTOR COMPLEX"/>
    <property type="match status" value="1"/>
</dbReference>
<comment type="subcellular location">
    <subcellularLocation>
        <location evidence="1">Cell outer membrane</location>
    </subcellularLocation>
</comment>
<dbReference type="EMBL" id="CP029693">
    <property type="protein sequence ID" value="AWY38568.1"/>
    <property type="molecule type" value="Genomic_DNA"/>
</dbReference>
<dbReference type="GO" id="GO:0009279">
    <property type="term" value="C:cell outer membrane"/>
    <property type="evidence" value="ECO:0007669"/>
    <property type="project" value="UniProtKB-SubCell"/>
</dbReference>
<dbReference type="SUPFAM" id="SSF103088">
    <property type="entry name" value="OmpA-like"/>
    <property type="match status" value="1"/>
</dbReference>
<keyword evidence="4" id="KW-0812">Transmembrane</keyword>
<organism evidence="6 7">
    <name type="scientific">Pseudomonas putida</name>
    <name type="common">Arthrobacter siderocapsulatus</name>
    <dbReference type="NCBI Taxonomy" id="303"/>
    <lineage>
        <taxon>Bacteria</taxon>
        <taxon>Pseudomonadati</taxon>
        <taxon>Pseudomonadota</taxon>
        <taxon>Gammaproteobacteria</taxon>
        <taxon>Pseudomonadales</taxon>
        <taxon>Pseudomonadaceae</taxon>
        <taxon>Pseudomonas</taxon>
    </lineage>
</organism>